<evidence type="ECO:0000313" key="1">
    <source>
        <dbReference type="EMBL" id="RIB30827.1"/>
    </source>
</evidence>
<protein>
    <submittedName>
        <fullName evidence="1">Uncharacterized protein</fullName>
    </submittedName>
</protein>
<organism evidence="1 2">
    <name type="scientific">Gigaspora rosea</name>
    <dbReference type="NCBI Taxonomy" id="44941"/>
    <lineage>
        <taxon>Eukaryota</taxon>
        <taxon>Fungi</taxon>
        <taxon>Fungi incertae sedis</taxon>
        <taxon>Mucoromycota</taxon>
        <taxon>Glomeromycotina</taxon>
        <taxon>Glomeromycetes</taxon>
        <taxon>Diversisporales</taxon>
        <taxon>Gigasporaceae</taxon>
        <taxon>Gigaspora</taxon>
    </lineage>
</organism>
<name>A0A397WAJ4_9GLOM</name>
<reference evidence="1 2" key="1">
    <citation type="submission" date="2018-06" db="EMBL/GenBank/DDBJ databases">
        <title>Comparative genomics reveals the genomic features of Rhizophagus irregularis, R. cerebriforme, R. diaphanum and Gigaspora rosea, and their symbiotic lifestyle signature.</title>
        <authorList>
            <person name="Morin E."/>
            <person name="San Clemente H."/>
            <person name="Chen E.C.H."/>
            <person name="De La Providencia I."/>
            <person name="Hainaut M."/>
            <person name="Kuo A."/>
            <person name="Kohler A."/>
            <person name="Murat C."/>
            <person name="Tang N."/>
            <person name="Roy S."/>
            <person name="Loubradou J."/>
            <person name="Henrissat B."/>
            <person name="Grigoriev I.V."/>
            <person name="Corradi N."/>
            <person name="Roux C."/>
            <person name="Martin F.M."/>
        </authorList>
    </citation>
    <scope>NUCLEOTIDE SEQUENCE [LARGE SCALE GENOMIC DNA]</scope>
    <source>
        <strain evidence="1 2">DAOM 194757</strain>
    </source>
</reference>
<accession>A0A397WAJ4</accession>
<sequence>MLYQIATYTKINLANPLLIPFVIVKEYLEEYNNYLKESYIIYESEDVAKAKISVTFTNSNIVVIAVSNNEIDNNNNNSQHKLSQTTRLLQSKSKLFIPFKPLFKKAKISNSKH</sequence>
<comment type="caution">
    <text evidence="1">The sequence shown here is derived from an EMBL/GenBank/DDBJ whole genome shotgun (WGS) entry which is preliminary data.</text>
</comment>
<evidence type="ECO:0000313" key="2">
    <source>
        <dbReference type="Proteomes" id="UP000266673"/>
    </source>
</evidence>
<dbReference type="EMBL" id="QKWP01000004">
    <property type="protein sequence ID" value="RIB30827.1"/>
    <property type="molecule type" value="Genomic_DNA"/>
</dbReference>
<keyword evidence="2" id="KW-1185">Reference proteome</keyword>
<dbReference type="Proteomes" id="UP000266673">
    <property type="component" value="Unassembled WGS sequence"/>
</dbReference>
<proteinExistence type="predicted"/>
<gene>
    <name evidence="1" type="ORF">C2G38_2151601</name>
</gene>
<dbReference type="AlphaFoldDB" id="A0A397WAJ4"/>